<dbReference type="EMBL" id="JAWDGP010004017">
    <property type="protein sequence ID" value="KAK3768789.1"/>
    <property type="molecule type" value="Genomic_DNA"/>
</dbReference>
<keyword evidence="2" id="KW-1185">Reference proteome</keyword>
<accession>A0AAE0ZG36</accession>
<name>A0AAE0ZG36_9GAST</name>
<evidence type="ECO:0000313" key="1">
    <source>
        <dbReference type="EMBL" id="KAK3768789.1"/>
    </source>
</evidence>
<dbReference type="Proteomes" id="UP001283361">
    <property type="component" value="Unassembled WGS sequence"/>
</dbReference>
<organism evidence="1 2">
    <name type="scientific">Elysia crispata</name>
    <name type="common">lettuce slug</name>
    <dbReference type="NCBI Taxonomy" id="231223"/>
    <lineage>
        <taxon>Eukaryota</taxon>
        <taxon>Metazoa</taxon>
        <taxon>Spiralia</taxon>
        <taxon>Lophotrochozoa</taxon>
        <taxon>Mollusca</taxon>
        <taxon>Gastropoda</taxon>
        <taxon>Heterobranchia</taxon>
        <taxon>Euthyneura</taxon>
        <taxon>Panpulmonata</taxon>
        <taxon>Sacoglossa</taxon>
        <taxon>Placobranchoidea</taxon>
        <taxon>Plakobranchidae</taxon>
        <taxon>Elysia</taxon>
    </lineage>
</organism>
<evidence type="ECO:0000313" key="2">
    <source>
        <dbReference type="Proteomes" id="UP001283361"/>
    </source>
</evidence>
<reference evidence="1" key="1">
    <citation type="journal article" date="2023" name="G3 (Bethesda)">
        <title>A reference genome for the long-term kleptoplast-retaining sea slug Elysia crispata morphotype clarki.</title>
        <authorList>
            <person name="Eastman K.E."/>
            <person name="Pendleton A.L."/>
            <person name="Shaikh M.A."/>
            <person name="Suttiyut T."/>
            <person name="Ogas R."/>
            <person name="Tomko P."/>
            <person name="Gavelis G."/>
            <person name="Widhalm J.R."/>
            <person name="Wisecaver J.H."/>
        </authorList>
    </citation>
    <scope>NUCLEOTIDE SEQUENCE</scope>
    <source>
        <strain evidence="1">ECLA1</strain>
    </source>
</reference>
<sequence length="97" mass="10927">MVCAWPYEQQWDFCEEKNNVPSLRLADAGYDGEEIKTAFSNRILSQEIFHACDSVRLSLGTETNCSDLLQRDGLVRTTNRQFNIDGGLTAQGRPRTG</sequence>
<gene>
    <name evidence="1" type="ORF">RRG08_061248</name>
</gene>
<comment type="caution">
    <text evidence="1">The sequence shown here is derived from an EMBL/GenBank/DDBJ whole genome shotgun (WGS) entry which is preliminary data.</text>
</comment>
<dbReference type="AlphaFoldDB" id="A0AAE0ZG36"/>
<proteinExistence type="predicted"/>
<protein>
    <submittedName>
        <fullName evidence="1">Uncharacterized protein</fullName>
    </submittedName>
</protein>